<dbReference type="OrthoDB" id="5772882at2"/>
<dbReference type="RefSeq" id="WP_062660923.1">
    <property type="nucleotide sequence ID" value="NZ_FIZX01000001.1"/>
</dbReference>
<gene>
    <name evidence="1" type="ORF">GCE9029_00561</name>
</gene>
<dbReference type="Proteomes" id="UP000071641">
    <property type="component" value="Unassembled WGS sequence"/>
</dbReference>
<dbReference type="EMBL" id="FIZX01000001">
    <property type="protein sequence ID" value="CZF78014.1"/>
    <property type="molecule type" value="Genomic_DNA"/>
</dbReference>
<accession>A0A128EV46</accession>
<proteinExistence type="predicted"/>
<organism evidence="1 2">
    <name type="scientific">Grimontia celer</name>
    <dbReference type="NCBI Taxonomy" id="1796497"/>
    <lineage>
        <taxon>Bacteria</taxon>
        <taxon>Pseudomonadati</taxon>
        <taxon>Pseudomonadota</taxon>
        <taxon>Gammaproteobacteria</taxon>
        <taxon>Vibrionales</taxon>
        <taxon>Vibrionaceae</taxon>
        <taxon>Grimontia</taxon>
    </lineage>
</organism>
<sequence length="77" mass="8656">MDALLFVIIIVALVVGTRTLKSYFAYRAQVREFEANKVAEGSGELVAEIDALKNRIEVLEKLVTDQGYELDKKIRAL</sequence>
<evidence type="ECO:0000313" key="1">
    <source>
        <dbReference type="EMBL" id="CZF78014.1"/>
    </source>
</evidence>
<name>A0A128EV46_9GAMM</name>
<keyword evidence="2" id="KW-1185">Reference proteome</keyword>
<evidence type="ECO:0000313" key="2">
    <source>
        <dbReference type="Proteomes" id="UP000071641"/>
    </source>
</evidence>
<dbReference type="AlphaFoldDB" id="A0A128EV46"/>
<protein>
    <recommendedName>
        <fullName evidence="3">Phage shock protein B</fullName>
    </recommendedName>
</protein>
<evidence type="ECO:0008006" key="3">
    <source>
        <dbReference type="Google" id="ProtNLM"/>
    </source>
</evidence>
<reference evidence="2" key="1">
    <citation type="submission" date="2016-02" db="EMBL/GenBank/DDBJ databases">
        <authorList>
            <person name="Rodrigo-Torres Lidia"/>
            <person name="Arahal R.David."/>
        </authorList>
    </citation>
    <scope>NUCLEOTIDE SEQUENCE [LARGE SCALE GENOMIC DNA]</scope>
    <source>
        <strain evidence="2">CECT 9029</strain>
    </source>
</reference>